<feature type="transmembrane region" description="Helical" evidence="1">
    <location>
        <begin position="97"/>
        <end position="115"/>
    </location>
</feature>
<keyword evidence="3" id="KW-1185">Reference proteome</keyword>
<keyword evidence="1" id="KW-0812">Transmembrane</keyword>
<evidence type="ECO:0000313" key="2">
    <source>
        <dbReference type="EMBL" id="MFC3851782.1"/>
    </source>
</evidence>
<dbReference type="EMBL" id="JBHRYR010000002">
    <property type="protein sequence ID" value="MFC3851782.1"/>
    <property type="molecule type" value="Genomic_DNA"/>
</dbReference>
<proteinExistence type="predicted"/>
<evidence type="ECO:0000313" key="3">
    <source>
        <dbReference type="Proteomes" id="UP001595617"/>
    </source>
</evidence>
<comment type="caution">
    <text evidence="2">The sequence shown here is derived from an EMBL/GenBank/DDBJ whole genome shotgun (WGS) entry which is preliminary data.</text>
</comment>
<protein>
    <recommendedName>
        <fullName evidence="4">Anti-sigma factor</fullName>
    </recommendedName>
</protein>
<sequence>MSTVLRYRDPVVCEHLASQYVAGHLTPRVRRRMEALLMQHPPLADAVALWSQLLSPLHDTQPNITPPRSLWPRIAAATQPAVTPPTRNHWATQGWRWWSVFSTSIAVILGFMLFWQEPPVTSAWAPSYMAPLSAAGEQVQVVVYGYSGTADKASQLRVQWAVNEQQARPSGPLHLWAEHRDDGSLVYLGELVAGKMEWDLSPERWQALISSGRLLVAPQADRFELANLVMEGPCIQLKPYVNT</sequence>
<dbReference type="RefSeq" id="WP_380693183.1">
    <property type="nucleotide sequence ID" value="NZ_JBHRYR010000002.1"/>
</dbReference>
<organism evidence="2 3">
    <name type="scientific">Saccharospirillum mangrovi</name>
    <dbReference type="NCBI Taxonomy" id="2161747"/>
    <lineage>
        <taxon>Bacteria</taxon>
        <taxon>Pseudomonadati</taxon>
        <taxon>Pseudomonadota</taxon>
        <taxon>Gammaproteobacteria</taxon>
        <taxon>Oceanospirillales</taxon>
        <taxon>Saccharospirillaceae</taxon>
        <taxon>Saccharospirillum</taxon>
    </lineage>
</organism>
<keyword evidence="1" id="KW-0472">Membrane</keyword>
<keyword evidence="1" id="KW-1133">Transmembrane helix</keyword>
<evidence type="ECO:0008006" key="4">
    <source>
        <dbReference type="Google" id="ProtNLM"/>
    </source>
</evidence>
<gene>
    <name evidence="2" type="ORF">ACFOOG_02950</name>
</gene>
<reference evidence="3" key="1">
    <citation type="journal article" date="2019" name="Int. J. Syst. Evol. Microbiol.">
        <title>The Global Catalogue of Microorganisms (GCM) 10K type strain sequencing project: providing services to taxonomists for standard genome sequencing and annotation.</title>
        <authorList>
            <consortium name="The Broad Institute Genomics Platform"/>
            <consortium name="The Broad Institute Genome Sequencing Center for Infectious Disease"/>
            <person name="Wu L."/>
            <person name="Ma J."/>
        </authorList>
    </citation>
    <scope>NUCLEOTIDE SEQUENCE [LARGE SCALE GENOMIC DNA]</scope>
    <source>
        <strain evidence="3">IBRC 10765</strain>
    </source>
</reference>
<evidence type="ECO:0000256" key="1">
    <source>
        <dbReference type="SAM" id="Phobius"/>
    </source>
</evidence>
<dbReference type="Proteomes" id="UP001595617">
    <property type="component" value="Unassembled WGS sequence"/>
</dbReference>
<name>A0ABV7ZX87_9GAMM</name>
<accession>A0ABV7ZX87</accession>